<accession>A0A4Y9YZ83</accession>
<dbReference type="RefSeq" id="XP_047780495.1">
    <property type="nucleotide sequence ID" value="XM_047919206.1"/>
</dbReference>
<protein>
    <recommendedName>
        <fullName evidence="1">DUF427 domain-containing protein</fullName>
    </recommendedName>
</protein>
<dbReference type="Proteomes" id="UP000298390">
    <property type="component" value="Unassembled WGS sequence"/>
</dbReference>
<sequence>MDAWFKEAAQGKDPHKRINVVESPRKVRVEVNGVEVANTTKPRLLFEGSLPPRIYIPKDDCRMVFLQPTDLTTHCPYKGIANYYTVELPSGEKFDNIVWWYGEPSTADAAGIKGYVSFYDTKVDLYVDSVP</sequence>
<reference evidence="3 4" key="1">
    <citation type="submission" date="2019-01" db="EMBL/GenBank/DDBJ databases">
        <title>Genome sequencing of the rare red list fungi Fomitopsis rosea.</title>
        <authorList>
            <person name="Buettner E."/>
            <person name="Kellner H."/>
        </authorList>
    </citation>
    <scope>NUCLEOTIDE SEQUENCE [LARGE SCALE GENOMIC DNA]</scope>
    <source>
        <strain evidence="3 4">DSM 105464</strain>
    </source>
</reference>
<dbReference type="PANTHER" id="PTHR34310">
    <property type="entry name" value="DUF427 DOMAIN PROTEIN (AFU_ORTHOLOGUE AFUA_3G02220)"/>
    <property type="match status" value="1"/>
</dbReference>
<dbReference type="Gene3D" id="2.170.150.40">
    <property type="entry name" value="Domain of unknown function (DUF427)"/>
    <property type="match status" value="1"/>
</dbReference>
<organism evidence="3 4">
    <name type="scientific">Rhodofomes roseus</name>
    <dbReference type="NCBI Taxonomy" id="34475"/>
    <lineage>
        <taxon>Eukaryota</taxon>
        <taxon>Fungi</taxon>
        <taxon>Dikarya</taxon>
        <taxon>Basidiomycota</taxon>
        <taxon>Agaricomycotina</taxon>
        <taxon>Agaricomycetes</taxon>
        <taxon>Polyporales</taxon>
        <taxon>Rhodofomes</taxon>
    </lineage>
</organism>
<dbReference type="OrthoDB" id="18996at2759"/>
<gene>
    <name evidence="2" type="ORF">C8Q71DRAFT_536710</name>
    <name evidence="3" type="ORF">EVJ58_g1451</name>
</gene>
<reference evidence="2 5" key="2">
    <citation type="journal article" date="2021" name="Environ. Microbiol.">
        <title>Gene family expansions and transcriptome signatures uncover fungal adaptations to wood decay.</title>
        <authorList>
            <person name="Hage H."/>
            <person name="Miyauchi S."/>
            <person name="Viragh M."/>
            <person name="Drula E."/>
            <person name="Min B."/>
            <person name="Chaduli D."/>
            <person name="Navarro D."/>
            <person name="Favel A."/>
            <person name="Norest M."/>
            <person name="Lesage-Meessen L."/>
            <person name="Balint B."/>
            <person name="Merenyi Z."/>
            <person name="de Eugenio L."/>
            <person name="Morin E."/>
            <person name="Martinez A.T."/>
            <person name="Baldrian P."/>
            <person name="Stursova M."/>
            <person name="Martinez M.J."/>
            <person name="Novotny C."/>
            <person name="Magnuson J.K."/>
            <person name="Spatafora J.W."/>
            <person name="Maurice S."/>
            <person name="Pangilinan J."/>
            <person name="Andreopoulos W."/>
            <person name="LaButti K."/>
            <person name="Hundley H."/>
            <person name="Na H."/>
            <person name="Kuo A."/>
            <person name="Barry K."/>
            <person name="Lipzen A."/>
            <person name="Henrissat B."/>
            <person name="Riley R."/>
            <person name="Ahrendt S."/>
            <person name="Nagy L.G."/>
            <person name="Grigoriev I.V."/>
            <person name="Martin F."/>
            <person name="Rosso M.N."/>
        </authorList>
    </citation>
    <scope>NUCLEOTIDE SEQUENCE [LARGE SCALE GENOMIC DNA]</scope>
    <source>
        <strain evidence="2 5">CIRM-BRFM 1785</strain>
    </source>
</reference>
<name>A0A4Y9YZ83_9APHY</name>
<evidence type="ECO:0000313" key="4">
    <source>
        <dbReference type="Proteomes" id="UP000298390"/>
    </source>
</evidence>
<dbReference type="InterPro" id="IPR038694">
    <property type="entry name" value="DUF427_sf"/>
</dbReference>
<evidence type="ECO:0000313" key="2">
    <source>
        <dbReference type="EMBL" id="KAH9838580.1"/>
    </source>
</evidence>
<evidence type="ECO:0000259" key="1">
    <source>
        <dbReference type="Pfam" id="PF04248"/>
    </source>
</evidence>
<dbReference type="EMBL" id="SEKV01000047">
    <property type="protein sequence ID" value="TFY67685.1"/>
    <property type="molecule type" value="Genomic_DNA"/>
</dbReference>
<keyword evidence="5" id="KW-1185">Reference proteome</keyword>
<dbReference type="EMBL" id="JADCUA010000007">
    <property type="protein sequence ID" value="KAH9838580.1"/>
    <property type="molecule type" value="Genomic_DNA"/>
</dbReference>
<evidence type="ECO:0000313" key="3">
    <source>
        <dbReference type="EMBL" id="TFY67685.1"/>
    </source>
</evidence>
<comment type="caution">
    <text evidence="3">The sequence shown here is derived from an EMBL/GenBank/DDBJ whole genome shotgun (WGS) entry which is preliminary data.</text>
</comment>
<dbReference type="Pfam" id="PF04248">
    <property type="entry name" value="NTP_transf_9"/>
    <property type="match status" value="1"/>
</dbReference>
<dbReference type="PANTHER" id="PTHR34310:SF9">
    <property type="entry name" value="BLR5716 PROTEIN"/>
    <property type="match status" value="1"/>
</dbReference>
<dbReference type="Proteomes" id="UP000814176">
    <property type="component" value="Unassembled WGS sequence"/>
</dbReference>
<dbReference type="AlphaFoldDB" id="A0A4Y9YZ83"/>
<proteinExistence type="predicted"/>
<dbReference type="GeneID" id="71999938"/>
<dbReference type="STRING" id="34475.A0A4Y9YZ83"/>
<dbReference type="InterPro" id="IPR007361">
    <property type="entry name" value="DUF427"/>
</dbReference>
<feature type="domain" description="DUF427" evidence="1">
    <location>
        <begin position="27"/>
        <end position="120"/>
    </location>
</feature>
<evidence type="ECO:0000313" key="5">
    <source>
        <dbReference type="Proteomes" id="UP000814176"/>
    </source>
</evidence>